<dbReference type="InterPro" id="IPR035965">
    <property type="entry name" value="PAS-like_dom_sf"/>
</dbReference>
<feature type="domain" description="Histidine kinase" evidence="15">
    <location>
        <begin position="138"/>
        <end position="360"/>
    </location>
</feature>
<dbReference type="InterPro" id="IPR003661">
    <property type="entry name" value="HisK_dim/P_dom"/>
</dbReference>
<accession>A0A4Y8UHM8</accession>
<dbReference type="Pfam" id="PF00989">
    <property type="entry name" value="PAS"/>
    <property type="match status" value="1"/>
</dbReference>
<dbReference type="NCBIfam" id="NF008293">
    <property type="entry name" value="PRK11073.1"/>
    <property type="match status" value="1"/>
</dbReference>
<dbReference type="InterPro" id="IPR000014">
    <property type="entry name" value="PAS"/>
</dbReference>
<dbReference type="PANTHER" id="PTHR43065:SF16">
    <property type="entry name" value="SENSORY HISTIDINE KINASE_PHOSPHATASE NTRB"/>
    <property type="match status" value="1"/>
</dbReference>
<name>A0A4Y8UHM8_9GAMM</name>
<dbReference type="PRINTS" id="PR00344">
    <property type="entry name" value="BCTRLSENSOR"/>
</dbReference>
<dbReference type="SUPFAM" id="SSF55874">
    <property type="entry name" value="ATPase domain of HSP90 chaperone/DNA topoisomerase II/histidine kinase"/>
    <property type="match status" value="1"/>
</dbReference>
<evidence type="ECO:0000256" key="12">
    <source>
        <dbReference type="ARBA" id="ARBA00039567"/>
    </source>
</evidence>
<dbReference type="GO" id="GO:0006355">
    <property type="term" value="P:regulation of DNA-templated transcription"/>
    <property type="evidence" value="ECO:0007669"/>
    <property type="project" value="InterPro"/>
</dbReference>
<evidence type="ECO:0000259" key="15">
    <source>
        <dbReference type="PROSITE" id="PS50109"/>
    </source>
</evidence>
<evidence type="ECO:0000256" key="3">
    <source>
        <dbReference type="ARBA" id="ARBA00022553"/>
    </source>
</evidence>
<evidence type="ECO:0000256" key="6">
    <source>
        <dbReference type="ARBA" id="ARBA00022777"/>
    </source>
</evidence>
<dbReference type="Proteomes" id="UP000298133">
    <property type="component" value="Unassembled WGS sequence"/>
</dbReference>
<comment type="catalytic activity">
    <reaction evidence="1">
        <text>ATP + protein L-histidine = ADP + protein N-phospho-L-histidine.</text>
        <dbReference type="EC" id="2.7.13.3"/>
    </reaction>
</comment>
<reference evidence="16 17" key="1">
    <citation type="submission" date="2019-03" db="EMBL/GenBank/DDBJ databases">
        <title>Draft genome of Gammaproteobacteria bacterium LSUCC0057, a member of the SAR92 clade.</title>
        <authorList>
            <person name="Lanclos V.C."/>
            <person name="Doiron C."/>
            <person name="Henson M.W."/>
            <person name="Thrash J.C."/>
        </authorList>
    </citation>
    <scope>NUCLEOTIDE SEQUENCE [LARGE SCALE GENOMIC DNA]</scope>
    <source>
        <strain evidence="16 17">LSUCC0057</strain>
    </source>
</reference>
<dbReference type="Gene3D" id="1.10.287.130">
    <property type="match status" value="1"/>
</dbReference>
<comment type="function">
    <text evidence="11">Member of the two-component regulatory system NtrB/NtrC, which controls expression of the nitrogen-regulated (ntr) genes in response to nitrogen limitation. Under conditions of nitrogen limitation, NtrB autophosphorylates and transfers the phosphoryl group to NtrC. In the presence of nitrogen, acts as a phosphatase that dephosphorylates and inactivates NtrC.</text>
</comment>
<evidence type="ECO:0000256" key="13">
    <source>
        <dbReference type="ARBA" id="ARBA00042313"/>
    </source>
</evidence>
<keyword evidence="5" id="KW-0547">Nucleotide-binding</keyword>
<keyword evidence="6" id="KW-0418">Kinase</keyword>
<dbReference type="CDD" id="cd00082">
    <property type="entry name" value="HisKA"/>
    <property type="match status" value="1"/>
</dbReference>
<gene>
    <name evidence="16" type="ORF">E3W66_09330</name>
</gene>
<dbReference type="InterPro" id="IPR013767">
    <property type="entry name" value="PAS_fold"/>
</dbReference>
<dbReference type="Gene3D" id="3.30.565.10">
    <property type="entry name" value="Histidine kinase-like ATPase, C-terminal domain"/>
    <property type="match status" value="1"/>
</dbReference>
<keyword evidence="8" id="KW-0067">ATP-binding</keyword>
<protein>
    <recommendedName>
        <fullName evidence="12">Sensory histidine kinase/phosphatase NtrB</fullName>
        <ecNumber evidence="2">2.7.13.3</ecNumber>
    </recommendedName>
    <alternativeName>
        <fullName evidence="13">Nitrogen regulation protein NR(II)</fullName>
    </alternativeName>
    <alternativeName>
        <fullName evidence="14">Nitrogen regulator II</fullName>
    </alternativeName>
</protein>
<evidence type="ECO:0000313" key="16">
    <source>
        <dbReference type="EMBL" id="TFH67314.1"/>
    </source>
</evidence>
<keyword evidence="7" id="KW-0378">Hydrolase</keyword>
<dbReference type="OrthoDB" id="9789238at2"/>
<keyword evidence="3" id="KW-0597">Phosphoprotein</keyword>
<dbReference type="Pfam" id="PF00512">
    <property type="entry name" value="HisKA"/>
    <property type="match status" value="1"/>
</dbReference>
<dbReference type="GO" id="GO:0016787">
    <property type="term" value="F:hydrolase activity"/>
    <property type="evidence" value="ECO:0007669"/>
    <property type="project" value="UniProtKB-KW"/>
</dbReference>
<dbReference type="CDD" id="cd00130">
    <property type="entry name" value="PAS"/>
    <property type="match status" value="1"/>
</dbReference>
<evidence type="ECO:0000256" key="14">
    <source>
        <dbReference type="ARBA" id="ARBA00043094"/>
    </source>
</evidence>
<dbReference type="EMBL" id="SPIA01000004">
    <property type="protein sequence ID" value="TFH67314.1"/>
    <property type="molecule type" value="Genomic_DNA"/>
</dbReference>
<comment type="caution">
    <text evidence="16">The sequence shown here is derived from an EMBL/GenBank/DDBJ whole genome shotgun (WGS) entry which is preliminary data.</text>
</comment>
<keyword evidence="4" id="KW-0808">Transferase</keyword>
<dbReference type="GO" id="GO:0005524">
    <property type="term" value="F:ATP binding"/>
    <property type="evidence" value="ECO:0007669"/>
    <property type="project" value="UniProtKB-KW"/>
</dbReference>
<evidence type="ECO:0000256" key="4">
    <source>
        <dbReference type="ARBA" id="ARBA00022679"/>
    </source>
</evidence>
<sequence>MAALEQRLLEGLNTAVLLIDSCLRITYANSAAQSLLQLSGPRLLHSVASELFANDNLARSTLRDALELDQRFTRRQEYLHTPGGQVQVDYTVSPLESVGGDGDHFVLLEMQPVERFLRIEREEALLTAHDTSRLLVRGLAHEVKNPLGGIRGAAQLLSAELAASDLPAAVREEADELCSIIRDETDRLRNLVDKLLGPTSAPLLAELNIHEVTERVAALLEVQAATGIALQRDYDPSIPTLVGDKEQLIQALLNIASNAQRELAAVADASLVLRTRIQRNYTINGKPHRVVCRVDVIDNGPGIDEAIAEKIFFPMVSGHAQGSGLGLTIAQSLVQNHGGIIECQSQPGETQFSIYLPLVAEPLTTTAR</sequence>
<dbReference type="Pfam" id="PF02518">
    <property type="entry name" value="HATPase_c"/>
    <property type="match status" value="1"/>
</dbReference>
<evidence type="ECO:0000313" key="17">
    <source>
        <dbReference type="Proteomes" id="UP000298133"/>
    </source>
</evidence>
<proteinExistence type="predicted"/>
<dbReference type="SUPFAM" id="SSF47384">
    <property type="entry name" value="Homodimeric domain of signal transducing histidine kinase"/>
    <property type="match status" value="1"/>
</dbReference>
<dbReference type="GO" id="GO:0000155">
    <property type="term" value="F:phosphorelay sensor kinase activity"/>
    <property type="evidence" value="ECO:0007669"/>
    <property type="project" value="InterPro"/>
</dbReference>
<dbReference type="InterPro" id="IPR036097">
    <property type="entry name" value="HisK_dim/P_sf"/>
</dbReference>
<dbReference type="PANTHER" id="PTHR43065">
    <property type="entry name" value="SENSOR HISTIDINE KINASE"/>
    <property type="match status" value="1"/>
</dbReference>
<evidence type="ECO:0000256" key="10">
    <source>
        <dbReference type="ARBA" id="ARBA00023231"/>
    </source>
</evidence>
<dbReference type="InterPro" id="IPR004358">
    <property type="entry name" value="Sig_transdc_His_kin-like_C"/>
</dbReference>
<dbReference type="PROSITE" id="PS50109">
    <property type="entry name" value="HIS_KIN"/>
    <property type="match status" value="1"/>
</dbReference>
<dbReference type="SMART" id="SM00388">
    <property type="entry name" value="HisKA"/>
    <property type="match status" value="1"/>
</dbReference>
<dbReference type="EC" id="2.7.13.3" evidence="2"/>
<dbReference type="SMART" id="SM00387">
    <property type="entry name" value="HATPase_c"/>
    <property type="match status" value="1"/>
</dbReference>
<evidence type="ECO:0000256" key="8">
    <source>
        <dbReference type="ARBA" id="ARBA00022840"/>
    </source>
</evidence>
<evidence type="ECO:0000256" key="5">
    <source>
        <dbReference type="ARBA" id="ARBA00022741"/>
    </source>
</evidence>
<evidence type="ECO:0000256" key="1">
    <source>
        <dbReference type="ARBA" id="ARBA00000085"/>
    </source>
</evidence>
<dbReference type="SUPFAM" id="SSF55785">
    <property type="entry name" value="PYP-like sensor domain (PAS domain)"/>
    <property type="match status" value="1"/>
</dbReference>
<evidence type="ECO:0000256" key="7">
    <source>
        <dbReference type="ARBA" id="ARBA00022801"/>
    </source>
</evidence>
<evidence type="ECO:0000256" key="11">
    <source>
        <dbReference type="ARBA" id="ARBA00037696"/>
    </source>
</evidence>
<dbReference type="Gene3D" id="3.30.450.20">
    <property type="entry name" value="PAS domain"/>
    <property type="match status" value="1"/>
</dbReference>
<dbReference type="InterPro" id="IPR005467">
    <property type="entry name" value="His_kinase_dom"/>
</dbReference>
<dbReference type="AlphaFoldDB" id="A0A4Y8UHM8"/>
<evidence type="ECO:0000256" key="2">
    <source>
        <dbReference type="ARBA" id="ARBA00012438"/>
    </source>
</evidence>
<dbReference type="InterPro" id="IPR036890">
    <property type="entry name" value="HATPase_C_sf"/>
</dbReference>
<keyword evidence="9" id="KW-0902">Two-component regulatory system</keyword>
<evidence type="ECO:0000256" key="9">
    <source>
        <dbReference type="ARBA" id="ARBA00023012"/>
    </source>
</evidence>
<keyword evidence="17" id="KW-1185">Reference proteome</keyword>
<keyword evidence="10" id="KW-0535">Nitrogen fixation</keyword>
<organism evidence="16 17">
    <name type="scientific">Gammaproteobacteria bacterium LSUCC0057</name>
    <dbReference type="NCBI Taxonomy" id="2559237"/>
    <lineage>
        <taxon>Bacteria</taxon>
        <taxon>Pseudomonadati</taxon>
        <taxon>Pseudomonadota</taxon>
        <taxon>Gammaproteobacteria</taxon>
        <taxon>Cellvibrionales</taxon>
        <taxon>Porticoccaceae</taxon>
        <taxon>SAR92 clade</taxon>
    </lineage>
</organism>
<dbReference type="InterPro" id="IPR003594">
    <property type="entry name" value="HATPase_dom"/>
</dbReference>